<evidence type="ECO:0000256" key="1">
    <source>
        <dbReference type="ARBA" id="ARBA00023002"/>
    </source>
</evidence>
<dbReference type="GO" id="GO:0016491">
    <property type="term" value="F:oxidoreductase activity"/>
    <property type="evidence" value="ECO:0007669"/>
    <property type="project" value="UniProtKB-KW"/>
</dbReference>
<keyword evidence="1" id="KW-0560">Oxidoreductase</keyword>
<organism evidence="2 3">
    <name type="scientific">Madurella mycetomatis</name>
    <dbReference type="NCBI Taxonomy" id="100816"/>
    <lineage>
        <taxon>Eukaryota</taxon>
        <taxon>Fungi</taxon>
        <taxon>Dikarya</taxon>
        <taxon>Ascomycota</taxon>
        <taxon>Pezizomycotina</taxon>
        <taxon>Sordariomycetes</taxon>
        <taxon>Sordariomycetidae</taxon>
        <taxon>Sordariales</taxon>
        <taxon>Sordariales incertae sedis</taxon>
        <taxon>Madurella</taxon>
    </lineage>
</organism>
<reference evidence="2 3" key="1">
    <citation type="journal article" date="2016" name="Genome Announc.">
        <title>Genome Sequence of Madurella mycetomatis mm55, Isolated from a Human Mycetoma Case in Sudan.</title>
        <authorList>
            <person name="Smit S."/>
            <person name="Derks M.F."/>
            <person name="Bervoets S."/>
            <person name="Fahal A."/>
            <person name="van Leeuwen W."/>
            <person name="van Belkum A."/>
            <person name="van de Sande W.W."/>
        </authorList>
    </citation>
    <scope>NUCLEOTIDE SEQUENCE [LARGE SCALE GENOMIC DNA]</scope>
    <source>
        <strain evidence="3">mm55</strain>
    </source>
</reference>
<dbReference type="Proteomes" id="UP000078237">
    <property type="component" value="Unassembled WGS sequence"/>
</dbReference>
<proteinExistence type="predicted"/>
<dbReference type="STRING" id="100816.A0A175VSF7"/>
<comment type="caution">
    <text evidence="2">The sequence shown here is derived from an EMBL/GenBank/DDBJ whole genome shotgun (WGS) entry which is preliminary data.</text>
</comment>
<accession>A0A175VSF7</accession>
<dbReference type="InterPro" id="IPR036291">
    <property type="entry name" value="NAD(P)-bd_dom_sf"/>
</dbReference>
<protein>
    <submittedName>
        <fullName evidence="2">Retinol dehydrogenase 11</fullName>
    </submittedName>
</protein>
<dbReference type="OrthoDB" id="542013at2759"/>
<gene>
    <name evidence="2" type="ORF">MMYC01_209343</name>
</gene>
<dbReference type="Pfam" id="PF00106">
    <property type="entry name" value="adh_short"/>
    <property type="match status" value="1"/>
</dbReference>
<keyword evidence="3" id="KW-1185">Reference proteome</keyword>
<dbReference type="VEuPathDB" id="FungiDB:MMYC01_209343"/>
<evidence type="ECO:0000313" key="2">
    <source>
        <dbReference type="EMBL" id="KXX74313.1"/>
    </source>
</evidence>
<dbReference type="AlphaFoldDB" id="A0A175VSF7"/>
<evidence type="ECO:0000313" key="3">
    <source>
        <dbReference type="Proteomes" id="UP000078237"/>
    </source>
</evidence>
<dbReference type="SUPFAM" id="SSF51735">
    <property type="entry name" value="NAD(P)-binding Rossmann-fold domains"/>
    <property type="match status" value="1"/>
</dbReference>
<name>A0A175VSF7_9PEZI</name>
<sequence>MPNSNVITAHESPGGPPPGLSLLGKLRWGVKNPPADPTVSFAGKTVLVTGANTGLGFEAAVKYAALGASKLILGIRSKDKGEVAKKRIVERSGRSDDNFITILLVDLADLASVQAFVKSLNKTTTHLDVALLNAGLANPSYRQSSAGWELAVQVNVLSTALMAVLLLPLLRATVAASRATMPHLTIVNSFGHMLAERQWIDVSGSPLKFANEKEGWDAKKSYIIVKLLNMAMMKAIARAAAPAADTNGSTPQVIVNAVCPSQCKTDLGRQYGVISKIFMAPYQALFARTAEEGSRSLVSATALGPESHGRFWHHDILHPFGELAEDEHLMQQAWDEIFEVIVKAEPDLPEILAGQR</sequence>
<dbReference type="Gene3D" id="3.40.50.720">
    <property type="entry name" value="NAD(P)-binding Rossmann-like Domain"/>
    <property type="match status" value="1"/>
</dbReference>
<dbReference type="PANTHER" id="PTHR43157">
    <property type="entry name" value="PHOSPHATIDYLINOSITOL-GLYCAN BIOSYNTHESIS CLASS F PROTEIN-RELATED"/>
    <property type="match status" value="1"/>
</dbReference>
<dbReference type="PRINTS" id="PR00081">
    <property type="entry name" value="GDHRDH"/>
</dbReference>
<dbReference type="EMBL" id="LCTW02000366">
    <property type="protein sequence ID" value="KXX74313.1"/>
    <property type="molecule type" value="Genomic_DNA"/>
</dbReference>
<dbReference type="InterPro" id="IPR002347">
    <property type="entry name" value="SDR_fam"/>
</dbReference>
<dbReference type="PANTHER" id="PTHR43157:SF22">
    <property type="entry name" value="SHORT-CHAIN DEHYDROGENASE_REDUCTASE PHMF"/>
    <property type="match status" value="1"/>
</dbReference>